<dbReference type="GO" id="GO:0003677">
    <property type="term" value="F:DNA binding"/>
    <property type="evidence" value="ECO:0007669"/>
    <property type="project" value="InterPro"/>
</dbReference>
<dbReference type="SUPFAM" id="SSF47413">
    <property type="entry name" value="lambda repressor-like DNA-binding domains"/>
    <property type="match status" value="1"/>
</dbReference>
<dbReference type="PROSITE" id="PS50943">
    <property type="entry name" value="HTH_CROC1"/>
    <property type="match status" value="1"/>
</dbReference>
<dbReference type="SMART" id="SM00530">
    <property type="entry name" value="HTH_XRE"/>
    <property type="match status" value="1"/>
</dbReference>
<reference evidence="3" key="1">
    <citation type="submission" date="2018-05" db="EMBL/GenBank/DDBJ databases">
        <title>Leptospira yasudae sp. nov. and Leptospira stimsonii sp. nov., two pathogenic species of the genus Leptospira isolated from environmental sources.</title>
        <authorList>
            <person name="Casanovas-Massana A."/>
            <person name="Hamond C."/>
            <person name="Santos L.A."/>
            <person name="Hacker K.P."/>
            <person name="Balassiano I."/>
            <person name="Medeiros M.A."/>
            <person name="Reis M.G."/>
            <person name="Ko A.I."/>
            <person name="Wunder E.A."/>
        </authorList>
    </citation>
    <scope>NUCLEOTIDE SEQUENCE [LARGE SCALE GENOMIC DNA]</scope>
    <source>
        <strain evidence="3">Yale</strain>
    </source>
</reference>
<dbReference type="EMBL" id="QHCT01000016">
    <property type="protein sequence ID" value="RHX83917.1"/>
    <property type="molecule type" value="Genomic_DNA"/>
</dbReference>
<evidence type="ECO:0000259" key="1">
    <source>
        <dbReference type="PROSITE" id="PS50943"/>
    </source>
</evidence>
<proteinExistence type="predicted"/>
<sequence length="84" mass="9531">MEFVKFKALVANKIKEIRLKKKITQEGAAGLKIGVRTYQRIESGETSPNIESIFVIARNLGVHPKEIFDVSLEEKTKTQSNKEK</sequence>
<protein>
    <submittedName>
        <fullName evidence="2">Transcriptional regulator</fullName>
    </submittedName>
</protein>
<dbReference type="InterPro" id="IPR001387">
    <property type="entry name" value="Cro/C1-type_HTH"/>
</dbReference>
<evidence type="ECO:0000313" key="2">
    <source>
        <dbReference type="EMBL" id="RHX83917.1"/>
    </source>
</evidence>
<dbReference type="AlphaFoldDB" id="A0A396YR15"/>
<name>A0A396YR15_9LEPT</name>
<dbReference type="CDD" id="cd00093">
    <property type="entry name" value="HTH_XRE"/>
    <property type="match status" value="1"/>
</dbReference>
<comment type="caution">
    <text evidence="2">The sequence shown here is derived from an EMBL/GenBank/DDBJ whole genome shotgun (WGS) entry which is preliminary data.</text>
</comment>
<organism evidence="2 3">
    <name type="scientific">Leptospira stimsonii</name>
    <dbReference type="NCBI Taxonomy" id="2202203"/>
    <lineage>
        <taxon>Bacteria</taxon>
        <taxon>Pseudomonadati</taxon>
        <taxon>Spirochaetota</taxon>
        <taxon>Spirochaetia</taxon>
        <taxon>Leptospirales</taxon>
        <taxon>Leptospiraceae</taxon>
        <taxon>Leptospira</taxon>
    </lineage>
</organism>
<evidence type="ECO:0000313" key="3">
    <source>
        <dbReference type="Proteomes" id="UP000265798"/>
    </source>
</evidence>
<dbReference type="RefSeq" id="WP_118970954.1">
    <property type="nucleotide sequence ID" value="NZ_QHCT01000016.1"/>
</dbReference>
<dbReference type="OrthoDB" id="331878at2"/>
<dbReference type="Pfam" id="PF01381">
    <property type="entry name" value="HTH_3"/>
    <property type="match status" value="1"/>
</dbReference>
<gene>
    <name evidence="2" type="ORF">DLM75_23520</name>
</gene>
<accession>A0A396YR15</accession>
<dbReference type="InterPro" id="IPR010982">
    <property type="entry name" value="Lambda_DNA-bd_dom_sf"/>
</dbReference>
<dbReference type="Proteomes" id="UP000265798">
    <property type="component" value="Unassembled WGS sequence"/>
</dbReference>
<feature type="domain" description="HTH cro/C1-type" evidence="1">
    <location>
        <begin position="14"/>
        <end position="67"/>
    </location>
</feature>
<dbReference type="Gene3D" id="1.10.260.40">
    <property type="entry name" value="lambda repressor-like DNA-binding domains"/>
    <property type="match status" value="1"/>
</dbReference>